<dbReference type="SUPFAM" id="SSF81342">
    <property type="entry name" value="Transmembrane di-heme cytochromes"/>
    <property type="match status" value="1"/>
</dbReference>
<keyword evidence="8" id="KW-0732">Signal</keyword>
<name>A0A1D8AZF7_9BACT</name>
<dbReference type="Gene3D" id="1.20.950.20">
    <property type="entry name" value="Transmembrane di-heme cytochromes, Chain C"/>
    <property type="match status" value="1"/>
</dbReference>
<feature type="transmembrane region" description="Helical" evidence="14">
    <location>
        <begin position="621"/>
        <end position="640"/>
    </location>
</feature>
<dbReference type="InterPro" id="IPR051829">
    <property type="entry name" value="Multiheme_Cytochr_ET"/>
</dbReference>
<keyword evidence="10 14" id="KW-1133">Transmembrane helix</keyword>
<evidence type="ECO:0000256" key="13">
    <source>
        <dbReference type="SAM" id="MobiDB-lite"/>
    </source>
</evidence>
<gene>
    <name evidence="17" type="ORF">Verru16b_03343</name>
</gene>
<keyword evidence="12 14" id="KW-0472">Membrane</keyword>
<dbReference type="KEGG" id="obg:Verru16b_03343"/>
<dbReference type="STRING" id="1838286.Verru16b_03343"/>
<keyword evidence="5" id="KW-0349">Heme</keyword>
<evidence type="ECO:0000256" key="4">
    <source>
        <dbReference type="ARBA" id="ARBA00022475"/>
    </source>
</evidence>
<dbReference type="InterPro" id="IPR016174">
    <property type="entry name" value="Di-haem_cyt_TM"/>
</dbReference>
<dbReference type="PANTHER" id="PTHR35038">
    <property type="entry name" value="DISSIMILATORY SULFITE REDUCTASE SIRA"/>
    <property type="match status" value="1"/>
</dbReference>
<dbReference type="Pfam" id="PF14537">
    <property type="entry name" value="Cytochrom_c3_2"/>
    <property type="match status" value="1"/>
</dbReference>
<evidence type="ECO:0000313" key="17">
    <source>
        <dbReference type="EMBL" id="AOS46244.1"/>
    </source>
</evidence>
<dbReference type="RefSeq" id="WP_069963320.1">
    <property type="nucleotide sequence ID" value="NZ_CP016094.1"/>
</dbReference>
<dbReference type="InterPro" id="IPR011577">
    <property type="entry name" value="Cyt_b561_bac/Ni-Hgenase"/>
</dbReference>
<evidence type="ECO:0000256" key="9">
    <source>
        <dbReference type="ARBA" id="ARBA00022982"/>
    </source>
</evidence>
<feature type="transmembrane region" description="Helical" evidence="14">
    <location>
        <begin position="660"/>
        <end position="680"/>
    </location>
</feature>
<evidence type="ECO:0000256" key="14">
    <source>
        <dbReference type="SAM" id="Phobius"/>
    </source>
</evidence>
<feature type="domain" description="Tetrahaem cytochrome" evidence="16">
    <location>
        <begin position="76"/>
        <end position="165"/>
    </location>
</feature>
<dbReference type="GO" id="GO:0022904">
    <property type="term" value="P:respiratory electron transport chain"/>
    <property type="evidence" value="ECO:0007669"/>
    <property type="project" value="InterPro"/>
</dbReference>
<keyword evidence="18" id="KW-1185">Reference proteome</keyword>
<dbReference type="Pfam" id="PF01292">
    <property type="entry name" value="Ni_hydr_CYTB"/>
    <property type="match status" value="1"/>
</dbReference>
<keyword evidence="4" id="KW-1003">Cell membrane</keyword>
<feature type="domain" description="Cytochrome b561 bacterial/Ni-hydrogenase" evidence="15">
    <location>
        <begin position="502"/>
        <end position="683"/>
    </location>
</feature>
<keyword evidence="3" id="KW-0813">Transport</keyword>
<dbReference type="EMBL" id="CP016094">
    <property type="protein sequence ID" value="AOS46244.1"/>
    <property type="molecule type" value="Genomic_DNA"/>
</dbReference>
<reference evidence="17 18" key="1">
    <citation type="submission" date="2016-06" db="EMBL/GenBank/DDBJ databases">
        <title>Three novel species with peptidoglycan cell walls form the new genus Lacunisphaera gen. nov. in the family Opitutaceae of the verrucomicrobial subdivision 4.</title>
        <authorList>
            <person name="Rast P."/>
            <person name="Gloeckner I."/>
            <person name="Jogler M."/>
            <person name="Boedeker C."/>
            <person name="Jeske O."/>
            <person name="Wiegand S."/>
            <person name="Reinhardt R."/>
            <person name="Schumann P."/>
            <person name="Rohde M."/>
            <person name="Spring S."/>
            <person name="Gloeckner F.O."/>
            <person name="Jogler C."/>
        </authorList>
    </citation>
    <scope>NUCLEOTIDE SEQUENCE [LARGE SCALE GENOMIC DNA]</scope>
    <source>
        <strain evidence="17 18">IG16b</strain>
    </source>
</reference>
<dbReference type="GO" id="GO:0005886">
    <property type="term" value="C:plasma membrane"/>
    <property type="evidence" value="ECO:0007669"/>
    <property type="project" value="UniProtKB-SubCell"/>
</dbReference>
<evidence type="ECO:0000256" key="8">
    <source>
        <dbReference type="ARBA" id="ARBA00022729"/>
    </source>
</evidence>
<dbReference type="Gene3D" id="1.10.780.10">
    <property type="entry name" value="Hydroxylamine Oxidoreductase, Chain A, domain 1"/>
    <property type="match status" value="1"/>
</dbReference>
<dbReference type="SUPFAM" id="SSF48695">
    <property type="entry name" value="Multiheme cytochromes"/>
    <property type="match status" value="2"/>
</dbReference>
<feature type="region of interest" description="Disordered" evidence="13">
    <location>
        <begin position="709"/>
        <end position="732"/>
    </location>
</feature>
<keyword evidence="7" id="KW-0479">Metal-binding</keyword>
<keyword evidence="9" id="KW-0249">Electron transport</keyword>
<dbReference type="InterPro" id="IPR012286">
    <property type="entry name" value="Tetrahaem_cytochrome"/>
</dbReference>
<evidence type="ECO:0000256" key="11">
    <source>
        <dbReference type="ARBA" id="ARBA00023004"/>
    </source>
</evidence>
<feature type="transmembrane region" description="Helical" evidence="14">
    <location>
        <begin position="446"/>
        <end position="471"/>
    </location>
</feature>
<evidence type="ECO:0000259" key="15">
    <source>
        <dbReference type="Pfam" id="PF01292"/>
    </source>
</evidence>
<comment type="cofactor">
    <cofactor evidence="1">
        <name>heme c</name>
        <dbReference type="ChEBI" id="CHEBI:61717"/>
    </cofactor>
</comment>
<evidence type="ECO:0000313" key="18">
    <source>
        <dbReference type="Proteomes" id="UP000095228"/>
    </source>
</evidence>
<comment type="subcellular location">
    <subcellularLocation>
        <location evidence="2">Cell membrane</location>
        <topology evidence="2">Multi-pass membrane protein</topology>
    </subcellularLocation>
</comment>
<evidence type="ECO:0000256" key="5">
    <source>
        <dbReference type="ARBA" id="ARBA00022617"/>
    </source>
</evidence>
<accession>A0A1D8AZF7</accession>
<feature type="compositionally biased region" description="Pro residues" evidence="13">
    <location>
        <begin position="719"/>
        <end position="732"/>
    </location>
</feature>
<sequence>MNTSALLRLFAGVVWVGLSAAVWVRGEEAIVGGKPPPVVPNSECLDCHEAEFKARKKGQPKEWIGIKPAAYEQSAHWGLACVECHTSITEPEHPSKLPKVDCLSCHEDTAAKHAFHPRMALNPRPEGEDTSCASCHDPHEMLAGKHPDFPFAARVQAEACGRCHQEAQQGFLASAHALNVPGSDRRPPNCLSCHRDPISAQALKSPTVELKLAQAVLCESCHVGHPGAGEQPTAGAKFVAGFDLSVHGAALQAGKADAASCVDCHGAHAMNKAAVGSASINRLHLTETCARCHEKQADDYRQSVHAIALGQGNLDSAGCTSCHGEHDIKPHKDPASRVHSANLAQQVCAECHDSVRLTRRYGLSSDTFKTFTDSYHGLAVRGGAVSVVNCASCHGSHIIKSQEDPTSSVHKANLVQTCGECHPGAGDRFTIGAVHSSDEHRDGSPVLYWIATFYLILIAGTVGGMLVHNGLDFLKKIRRKLAIQKGELVEPHVAHRLYVRMTGHERLQHLVLVISFVVLVVTGFMLRFPEAWWVVGLRSLSARAFEWRGLIHRVAGVIMLAGGAWHVWYLAGTRPGRQLFLDLLPRWRDVTDPWRVLRYNLGLAPTKPAFGRFSYIEKVEYWAMVWGTLLMGITGAVLWFDNTSMNLFAKLGFDVARTVHYYEAILATLAIICWHFYFVIFNPDVYPMNLAWLTGQMSEAEMREEHPLQLEAMKAAEQTPPPGPPPGGSDPA</sequence>
<evidence type="ECO:0000256" key="6">
    <source>
        <dbReference type="ARBA" id="ARBA00022692"/>
    </source>
</evidence>
<feature type="transmembrane region" description="Helical" evidence="14">
    <location>
        <begin position="549"/>
        <end position="571"/>
    </location>
</feature>
<dbReference type="GO" id="GO:0009055">
    <property type="term" value="F:electron transfer activity"/>
    <property type="evidence" value="ECO:0007669"/>
    <property type="project" value="InterPro"/>
</dbReference>
<dbReference type="Gene3D" id="3.90.10.10">
    <property type="entry name" value="Cytochrome C3"/>
    <property type="match status" value="1"/>
</dbReference>
<evidence type="ECO:0000256" key="12">
    <source>
        <dbReference type="ARBA" id="ARBA00023136"/>
    </source>
</evidence>
<evidence type="ECO:0000256" key="2">
    <source>
        <dbReference type="ARBA" id="ARBA00004651"/>
    </source>
</evidence>
<dbReference type="GO" id="GO:0046872">
    <property type="term" value="F:metal ion binding"/>
    <property type="evidence" value="ECO:0007669"/>
    <property type="project" value="UniProtKB-KW"/>
</dbReference>
<dbReference type="AlphaFoldDB" id="A0A1D8AZF7"/>
<evidence type="ECO:0000256" key="7">
    <source>
        <dbReference type="ARBA" id="ARBA00022723"/>
    </source>
</evidence>
<evidence type="ECO:0000256" key="1">
    <source>
        <dbReference type="ARBA" id="ARBA00001926"/>
    </source>
</evidence>
<keyword evidence="6 14" id="KW-0812">Transmembrane</keyword>
<feature type="transmembrane region" description="Helical" evidence="14">
    <location>
        <begin position="510"/>
        <end position="529"/>
    </location>
</feature>
<proteinExistence type="predicted"/>
<organism evidence="17 18">
    <name type="scientific">Lacunisphaera limnophila</name>
    <dbReference type="NCBI Taxonomy" id="1838286"/>
    <lineage>
        <taxon>Bacteria</taxon>
        <taxon>Pseudomonadati</taxon>
        <taxon>Verrucomicrobiota</taxon>
        <taxon>Opitutia</taxon>
        <taxon>Opitutales</taxon>
        <taxon>Opitutaceae</taxon>
        <taxon>Lacunisphaera</taxon>
    </lineage>
</organism>
<protein>
    <submittedName>
        <fullName evidence="17">Cytochrome c nitrite reductase pentaheme subunit</fullName>
    </submittedName>
</protein>
<evidence type="ECO:0000256" key="3">
    <source>
        <dbReference type="ARBA" id="ARBA00022448"/>
    </source>
</evidence>
<dbReference type="CDD" id="cd08168">
    <property type="entry name" value="Cytochrom_C3"/>
    <property type="match status" value="1"/>
</dbReference>
<evidence type="ECO:0000259" key="16">
    <source>
        <dbReference type="Pfam" id="PF14537"/>
    </source>
</evidence>
<keyword evidence="11" id="KW-0408">Iron</keyword>
<evidence type="ECO:0000256" key="10">
    <source>
        <dbReference type="ARBA" id="ARBA00022989"/>
    </source>
</evidence>
<dbReference type="Proteomes" id="UP000095228">
    <property type="component" value="Chromosome"/>
</dbReference>
<dbReference type="InterPro" id="IPR036280">
    <property type="entry name" value="Multihaem_cyt_sf"/>
</dbReference>